<keyword evidence="2 7" id="KW-0808">Transferase</keyword>
<dbReference type="InterPro" id="IPR045074">
    <property type="entry name" value="GST_C_Tau"/>
</dbReference>
<dbReference type="PANTHER" id="PTHR11260">
    <property type="entry name" value="GLUTATHIONE S-TRANSFERASE, GST, SUPERFAMILY, GST DOMAIN CONTAINING"/>
    <property type="match status" value="1"/>
</dbReference>
<dbReference type="Pfam" id="PF00043">
    <property type="entry name" value="GST_C"/>
    <property type="match status" value="1"/>
</dbReference>
<evidence type="ECO:0000256" key="2">
    <source>
        <dbReference type="ARBA" id="ARBA00022679"/>
    </source>
</evidence>
<dbReference type="InterPro" id="IPR004046">
    <property type="entry name" value="GST_C"/>
</dbReference>
<comment type="caution">
    <text evidence="7">The sequence shown here is derived from an EMBL/GenBank/DDBJ whole genome shotgun (WGS) entry which is preliminary data.</text>
</comment>
<accession>A0A199W2S4</accession>
<dbReference type="Gene3D" id="1.20.1050.10">
    <property type="match status" value="1"/>
</dbReference>
<dbReference type="PROSITE" id="PS50405">
    <property type="entry name" value="GST_CTER"/>
    <property type="match status" value="1"/>
</dbReference>
<evidence type="ECO:0000259" key="5">
    <source>
        <dbReference type="PROSITE" id="PS50404"/>
    </source>
</evidence>
<evidence type="ECO:0000259" key="6">
    <source>
        <dbReference type="PROSITE" id="PS50405"/>
    </source>
</evidence>
<dbReference type="CDD" id="cd03058">
    <property type="entry name" value="GST_N_Tau"/>
    <property type="match status" value="1"/>
</dbReference>
<dbReference type="SUPFAM" id="SSF47616">
    <property type="entry name" value="GST C-terminal domain-like"/>
    <property type="match status" value="1"/>
</dbReference>
<dbReference type="InterPro" id="IPR045073">
    <property type="entry name" value="Omega/Tau-like"/>
</dbReference>
<dbReference type="SFLD" id="SFLDS00019">
    <property type="entry name" value="Glutathione_Transferase_(cytos"/>
    <property type="match status" value="1"/>
</dbReference>
<name>A0A199W2S4_ANACO</name>
<dbReference type="GO" id="GO:0006749">
    <property type="term" value="P:glutathione metabolic process"/>
    <property type="evidence" value="ECO:0007669"/>
    <property type="project" value="InterPro"/>
</dbReference>
<dbReference type="GO" id="GO:0004364">
    <property type="term" value="F:glutathione transferase activity"/>
    <property type="evidence" value="ECO:0007669"/>
    <property type="project" value="UniProtKB-EC"/>
</dbReference>
<dbReference type="PROSITE" id="PS50404">
    <property type="entry name" value="GST_NTER"/>
    <property type="match status" value="1"/>
</dbReference>
<feature type="domain" description="GST N-terminal" evidence="5">
    <location>
        <begin position="3"/>
        <end position="84"/>
    </location>
</feature>
<dbReference type="PANTHER" id="PTHR11260:SF544">
    <property type="entry name" value="GLUTATHIONE TRANSFERASE"/>
    <property type="match status" value="1"/>
</dbReference>
<dbReference type="InterPro" id="IPR036249">
    <property type="entry name" value="Thioredoxin-like_sf"/>
</dbReference>
<evidence type="ECO:0000313" key="8">
    <source>
        <dbReference type="Proteomes" id="UP000092600"/>
    </source>
</evidence>
<comment type="similarity">
    <text evidence="4">Belongs to the GST superfamily.</text>
</comment>
<comment type="catalytic activity">
    <reaction evidence="3">
        <text>RX + glutathione = an S-substituted glutathione + a halide anion + H(+)</text>
        <dbReference type="Rhea" id="RHEA:16437"/>
        <dbReference type="ChEBI" id="CHEBI:15378"/>
        <dbReference type="ChEBI" id="CHEBI:16042"/>
        <dbReference type="ChEBI" id="CHEBI:17792"/>
        <dbReference type="ChEBI" id="CHEBI:57925"/>
        <dbReference type="ChEBI" id="CHEBI:90779"/>
        <dbReference type="EC" id="2.5.1.18"/>
    </reaction>
</comment>
<evidence type="ECO:0000256" key="3">
    <source>
        <dbReference type="ARBA" id="ARBA00047960"/>
    </source>
</evidence>
<dbReference type="GO" id="GO:0005737">
    <property type="term" value="C:cytoplasm"/>
    <property type="evidence" value="ECO:0007669"/>
    <property type="project" value="TreeGrafter"/>
</dbReference>
<sequence>MLGELVCVDYWANGFGMRVRIALREKGVEFEFKEEDLQVTQRSQLVLEMNPIYRSVPILIHHGRPVCGSVNIIEYIDEVWRVDGSSLLPQDPYGRAQARFWADFIDKKLFSTQTKFLKSKGEDKEAAKADLIEDLKRLEEVLGERKYFGGDKFNFLDIALIPVSSMFNGYEEHGGFKIEDHCPNLVKWVERCMERESVSKTLPNHKEMYELHKKWYGIE</sequence>
<dbReference type="EMBL" id="LSRQ01000333">
    <property type="protein sequence ID" value="OAY83503.1"/>
    <property type="molecule type" value="Genomic_DNA"/>
</dbReference>
<dbReference type="InterPro" id="IPR040079">
    <property type="entry name" value="Glutathione_S-Trfase"/>
</dbReference>
<dbReference type="InterPro" id="IPR004045">
    <property type="entry name" value="Glutathione_S-Trfase_N"/>
</dbReference>
<dbReference type="Proteomes" id="UP000092600">
    <property type="component" value="Unassembled WGS sequence"/>
</dbReference>
<dbReference type="EC" id="2.5.1.18" evidence="1"/>
<dbReference type="InterPro" id="IPR036282">
    <property type="entry name" value="Glutathione-S-Trfase_C_sf"/>
</dbReference>
<organism evidence="7 8">
    <name type="scientific">Ananas comosus</name>
    <name type="common">Pineapple</name>
    <name type="synonym">Ananas ananas</name>
    <dbReference type="NCBI Taxonomy" id="4615"/>
    <lineage>
        <taxon>Eukaryota</taxon>
        <taxon>Viridiplantae</taxon>
        <taxon>Streptophyta</taxon>
        <taxon>Embryophyta</taxon>
        <taxon>Tracheophyta</taxon>
        <taxon>Spermatophyta</taxon>
        <taxon>Magnoliopsida</taxon>
        <taxon>Liliopsida</taxon>
        <taxon>Poales</taxon>
        <taxon>Bromeliaceae</taxon>
        <taxon>Bromelioideae</taxon>
        <taxon>Ananas</taxon>
    </lineage>
</organism>
<protein>
    <recommendedName>
        <fullName evidence="1">glutathione transferase</fullName>
        <ecNumber evidence="1">2.5.1.18</ecNumber>
    </recommendedName>
</protein>
<evidence type="ECO:0000313" key="7">
    <source>
        <dbReference type="EMBL" id="OAY83503.1"/>
    </source>
</evidence>
<evidence type="ECO:0000256" key="4">
    <source>
        <dbReference type="RuleBase" id="RU003494"/>
    </source>
</evidence>
<dbReference type="STRING" id="4615.A0A199W2S4"/>
<dbReference type="SUPFAM" id="SSF52833">
    <property type="entry name" value="Thioredoxin-like"/>
    <property type="match status" value="1"/>
</dbReference>
<dbReference type="CDD" id="cd03185">
    <property type="entry name" value="GST_C_Tau"/>
    <property type="match status" value="1"/>
</dbReference>
<dbReference type="Gene3D" id="3.40.30.10">
    <property type="entry name" value="Glutaredoxin"/>
    <property type="match status" value="1"/>
</dbReference>
<dbReference type="InterPro" id="IPR010987">
    <property type="entry name" value="Glutathione-S-Trfase_C-like"/>
</dbReference>
<gene>
    <name evidence="7" type="ORF">ACMD2_00173</name>
</gene>
<evidence type="ECO:0000256" key="1">
    <source>
        <dbReference type="ARBA" id="ARBA00012452"/>
    </source>
</evidence>
<proteinExistence type="inferred from homology"/>
<reference evidence="7 8" key="1">
    <citation type="journal article" date="2016" name="DNA Res.">
        <title>The draft genome of MD-2 pineapple using hybrid error correction of long reads.</title>
        <authorList>
            <person name="Redwan R.M."/>
            <person name="Saidin A."/>
            <person name="Kumar S.V."/>
        </authorList>
    </citation>
    <scope>NUCLEOTIDE SEQUENCE [LARGE SCALE GENOMIC DNA]</scope>
    <source>
        <strain evidence="8">cv. MD2</strain>
        <tissue evidence="7">Leaf</tissue>
    </source>
</reference>
<feature type="domain" description="GST C-terminal" evidence="6">
    <location>
        <begin position="91"/>
        <end position="217"/>
    </location>
</feature>
<dbReference type="SFLD" id="SFLDG01152">
    <property type="entry name" value="Main.3:_Omega-_and_Tau-like"/>
    <property type="match status" value="1"/>
</dbReference>
<dbReference type="AlphaFoldDB" id="A0A199W2S4"/>
<dbReference type="SFLD" id="SFLDG00358">
    <property type="entry name" value="Main_(cytGST)"/>
    <property type="match status" value="1"/>
</dbReference>
<dbReference type="Pfam" id="PF02798">
    <property type="entry name" value="GST_N"/>
    <property type="match status" value="1"/>
</dbReference>